<name>A0A0F9F6B5_9ZZZZ</name>
<dbReference type="InterPro" id="IPR025518">
    <property type="entry name" value="DUF4406"/>
</dbReference>
<dbReference type="Gene3D" id="3.40.50.10400">
    <property type="entry name" value="Hypothetical protein PA1492"/>
    <property type="match status" value="1"/>
</dbReference>
<evidence type="ECO:0000259" key="1">
    <source>
        <dbReference type="Pfam" id="PF19905"/>
    </source>
</evidence>
<dbReference type="Pfam" id="PF19905">
    <property type="entry name" value="DUF6378"/>
    <property type="match status" value="1"/>
</dbReference>
<sequence>MLNDQIKTLYLTGPMRGIRYYNFPAFIEACEQLELKGYAVLCPASTDIAEGFNASKPEDELTTEDMERFIVRDVQMVIESDGVAVLPGFEKSKGAMVEVSLARFLDKPVYRYPDMVLMEDHINILGDSEDVLIEALKLTSGDRQNQYGPPDQDFARTAAMWSALKGVDFTTEEVAAFMICIKLSRNTHQSKRDNWVDMAGYSRCGDICRQEKEKHD</sequence>
<dbReference type="Pfam" id="PF14359">
    <property type="entry name" value="DUF4406"/>
    <property type="match status" value="1"/>
</dbReference>
<dbReference type="AlphaFoldDB" id="A0A0F9F6B5"/>
<evidence type="ECO:0000313" key="2">
    <source>
        <dbReference type="EMBL" id="KKL52760.1"/>
    </source>
</evidence>
<proteinExistence type="predicted"/>
<feature type="domain" description="DUF6378" evidence="1">
    <location>
        <begin position="131"/>
        <end position="206"/>
    </location>
</feature>
<accession>A0A0F9F6B5</accession>
<dbReference type="SUPFAM" id="SSF52309">
    <property type="entry name" value="N-(deoxy)ribosyltransferase-like"/>
    <property type="match status" value="1"/>
</dbReference>
<dbReference type="InterPro" id="IPR045958">
    <property type="entry name" value="DUF6378"/>
</dbReference>
<protein>
    <recommendedName>
        <fullName evidence="1">DUF6378 domain-containing protein</fullName>
    </recommendedName>
</protein>
<dbReference type="EMBL" id="LAZR01031780">
    <property type="protein sequence ID" value="KKL52760.1"/>
    <property type="molecule type" value="Genomic_DNA"/>
</dbReference>
<gene>
    <name evidence="2" type="ORF">LCGC14_2282260</name>
</gene>
<comment type="caution">
    <text evidence="2">The sequence shown here is derived from an EMBL/GenBank/DDBJ whole genome shotgun (WGS) entry which is preliminary data.</text>
</comment>
<organism evidence="2">
    <name type="scientific">marine sediment metagenome</name>
    <dbReference type="NCBI Taxonomy" id="412755"/>
    <lineage>
        <taxon>unclassified sequences</taxon>
        <taxon>metagenomes</taxon>
        <taxon>ecological metagenomes</taxon>
    </lineage>
</organism>
<reference evidence="2" key="1">
    <citation type="journal article" date="2015" name="Nature">
        <title>Complex archaea that bridge the gap between prokaryotes and eukaryotes.</title>
        <authorList>
            <person name="Spang A."/>
            <person name="Saw J.H."/>
            <person name="Jorgensen S.L."/>
            <person name="Zaremba-Niedzwiedzka K."/>
            <person name="Martijn J."/>
            <person name="Lind A.E."/>
            <person name="van Eijk R."/>
            <person name="Schleper C."/>
            <person name="Guy L."/>
            <person name="Ettema T.J."/>
        </authorList>
    </citation>
    <scope>NUCLEOTIDE SEQUENCE</scope>
</reference>